<dbReference type="AlphaFoldDB" id="A0A4V2L4S0"/>
<sequence>MNTFIKIYTKGNKTIYLNISQIVKIEAGSDQGARIILINGDLVETSQKLDSILQILNVV</sequence>
<name>A0A4V2L4S0_9FLAO</name>
<organism evidence="1 2">
    <name type="scientific">Flavobacterium silvisoli</name>
    <dbReference type="NCBI Taxonomy" id="2529433"/>
    <lineage>
        <taxon>Bacteria</taxon>
        <taxon>Pseudomonadati</taxon>
        <taxon>Bacteroidota</taxon>
        <taxon>Flavobacteriia</taxon>
        <taxon>Flavobacteriales</taxon>
        <taxon>Flavobacteriaceae</taxon>
        <taxon>Flavobacterium</taxon>
    </lineage>
</organism>
<dbReference type="EMBL" id="SJPE01000011">
    <property type="protein sequence ID" value="TBX67485.1"/>
    <property type="molecule type" value="Genomic_DNA"/>
</dbReference>
<protein>
    <submittedName>
        <fullName evidence="1">Uncharacterized protein</fullName>
    </submittedName>
</protein>
<evidence type="ECO:0000313" key="1">
    <source>
        <dbReference type="EMBL" id="TBX67485.1"/>
    </source>
</evidence>
<dbReference type="Proteomes" id="UP000293300">
    <property type="component" value="Unassembled WGS sequence"/>
</dbReference>
<keyword evidence="2" id="KW-1185">Reference proteome</keyword>
<proteinExistence type="predicted"/>
<dbReference type="RefSeq" id="WP_131476363.1">
    <property type="nucleotide sequence ID" value="NZ_SJPE01000011.1"/>
</dbReference>
<accession>A0A4V2L4S0</accession>
<reference evidence="1 2" key="1">
    <citation type="submission" date="2019-02" db="EMBL/GenBank/DDBJ databases">
        <title>Flavobacterium sp. RD-2-33 isolated from forest soil.</title>
        <authorList>
            <person name="Chaudhary D.K."/>
        </authorList>
    </citation>
    <scope>NUCLEOTIDE SEQUENCE [LARGE SCALE GENOMIC DNA]</scope>
    <source>
        <strain evidence="1 2">RD-2-33</strain>
    </source>
</reference>
<evidence type="ECO:0000313" key="2">
    <source>
        <dbReference type="Proteomes" id="UP000293300"/>
    </source>
</evidence>
<gene>
    <name evidence="1" type="ORF">EZL74_09435</name>
</gene>
<comment type="caution">
    <text evidence="1">The sequence shown here is derived from an EMBL/GenBank/DDBJ whole genome shotgun (WGS) entry which is preliminary data.</text>
</comment>